<dbReference type="NCBIfam" id="TIGR01444">
    <property type="entry name" value="fkbM_fam"/>
    <property type="match status" value="1"/>
</dbReference>
<dbReference type="GO" id="GO:0008168">
    <property type="term" value="F:methyltransferase activity"/>
    <property type="evidence" value="ECO:0007669"/>
    <property type="project" value="UniProtKB-KW"/>
</dbReference>
<keyword evidence="3" id="KW-0808">Transferase</keyword>
<comment type="caution">
    <text evidence="3">The sequence shown here is derived from an EMBL/GenBank/DDBJ whole genome shotgun (WGS) entry which is preliminary data.</text>
</comment>
<sequence length="388" mass="43644">MGLSRCLLLLVVATPPLGCAARNADGGKEEVPEGFEDCWHTATKEQKEFCCFSNWEGPPCFDRLFTKAECCAAGHARIRPLPLPEAVNLSRGFEWWHSSQDKRIQWRDHPALDERQLRWEKEMENVSNVIREKVQDRDLTVHFFKSAMEVTSGEVKGYITGEDHYALDMLRSTSPAPIFLDIGANMGMVSILLAKKWPNARILAVEPAPTTFRYLLWNLRANDVLAQVWPLNLAVSTARRSVRMSHLSSGHVWTGQVPANASWTPSHVLKSDSVFDVSTASLPELLAGFGMGHQVDFLKLDCEGCEWEILSKWSFLQHLFQDVSVELHNGAFYNISLLIAEEDRIKLQEQVLKSELCQHRVTYFFGVKCRSYGEAGNLGAGVPSANHS</sequence>
<reference evidence="3 4" key="1">
    <citation type="submission" date="2024-02" db="EMBL/GenBank/DDBJ databases">
        <authorList>
            <person name="Chen Y."/>
            <person name="Shah S."/>
            <person name="Dougan E. K."/>
            <person name="Thang M."/>
            <person name="Chan C."/>
        </authorList>
    </citation>
    <scope>NUCLEOTIDE SEQUENCE [LARGE SCALE GENOMIC DNA]</scope>
</reference>
<feature type="chain" id="PRO_5047318102" evidence="1">
    <location>
        <begin position="22"/>
        <end position="388"/>
    </location>
</feature>
<dbReference type="InterPro" id="IPR006342">
    <property type="entry name" value="FkbM_mtfrase"/>
</dbReference>
<accession>A0ABP0N7E2</accession>
<evidence type="ECO:0000313" key="4">
    <source>
        <dbReference type="Proteomes" id="UP001642464"/>
    </source>
</evidence>
<evidence type="ECO:0000259" key="2">
    <source>
        <dbReference type="Pfam" id="PF05050"/>
    </source>
</evidence>
<dbReference type="InterPro" id="IPR029063">
    <property type="entry name" value="SAM-dependent_MTases_sf"/>
</dbReference>
<dbReference type="PANTHER" id="PTHR34203:SF15">
    <property type="entry name" value="SLL1173 PROTEIN"/>
    <property type="match status" value="1"/>
</dbReference>
<evidence type="ECO:0000313" key="3">
    <source>
        <dbReference type="EMBL" id="CAK9059641.1"/>
    </source>
</evidence>
<feature type="domain" description="Methyltransferase FkbM" evidence="2">
    <location>
        <begin position="181"/>
        <end position="333"/>
    </location>
</feature>
<evidence type="ECO:0000256" key="1">
    <source>
        <dbReference type="SAM" id="SignalP"/>
    </source>
</evidence>
<dbReference type="PANTHER" id="PTHR34203">
    <property type="entry name" value="METHYLTRANSFERASE, FKBM FAMILY PROTEIN"/>
    <property type="match status" value="1"/>
</dbReference>
<dbReference type="Proteomes" id="UP001642464">
    <property type="component" value="Unassembled WGS sequence"/>
</dbReference>
<organism evidence="3 4">
    <name type="scientific">Durusdinium trenchii</name>
    <dbReference type="NCBI Taxonomy" id="1381693"/>
    <lineage>
        <taxon>Eukaryota</taxon>
        <taxon>Sar</taxon>
        <taxon>Alveolata</taxon>
        <taxon>Dinophyceae</taxon>
        <taxon>Suessiales</taxon>
        <taxon>Symbiodiniaceae</taxon>
        <taxon>Durusdinium</taxon>
    </lineage>
</organism>
<gene>
    <name evidence="3" type="ORF">SCF082_LOCUS31562</name>
</gene>
<dbReference type="Gene3D" id="3.40.50.150">
    <property type="entry name" value="Vaccinia Virus protein VP39"/>
    <property type="match status" value="1"/>
</dbReference>
<keyword evidence="3" id="KW-0489">Methyltransferase</keyword>
<dbReference type="EMBL" id="CAXAMM010026781">
    <property type="protein sequence ID" value="CAK9059641.1"/>
    <property type="molecule type" value="Genomic_DNA"/>
</dbReference>
<dbReference type="Pfam" id="PF05050">
    <property type="entry name" value="Methyltransf_21"/>
    <property type="match status" value="1"/>
</dbReference>
<dbReference type="SUPFAM" id="SSF53335">
    <property type="entry name" value="S-adenosyl-L-methionine-dependent methyltransferases"/>
    <property type="match status" value="1"/>
</dbReference>
<proteinExistence type="predicted"/>
<keyword evidence="4" id="KW-1185">Reference proteome</keyword>
<dbReference type="InterPro" id="IPR052514">
    <property type="entry name" value="SAM-dependent_MTase"/>
</dbReference>
<dbReference type="GO" id="GO:0032259">
    <property type="term" value="P:methylation"/>
    <property type="evidence" value="ECO:0007669"/>
    <property type="project" value="UniProtKB-KW"/>
</dbReference>
<name>A0ABP0N7E2_9DINO</name>
<keyword evidence="1" id="KW-0732">Signal</keyword>
<feature type="signal peptide" evidence="1">
    <location>
        <begin position="1"/>
        <end position="21"/>
    </location>
</feature>
<protein>
    <submittedName>
        <fullName evidence="3">Methyltransferase sdnD (Sordarin/hypoxysordarin biosynthesis cluster protein D)</fullName>
    </submittedName>
</protein>